<sequence length="171" mass="17950">MRTHLEHISFEPTLKQPVDTKPLPAPLLLAAPLPPTPATLPPATLPPSTLPPSTLSPSTLPAALPPALPPALPVALSAALNPKPALLLYQEETAQFVNLRGKFTHQTGNGVSSGCFGLDETDPIQYITVGPAVTSWTLFSDYNCKGNPLAYSGASLPNNAVSARSIQLNCR</sequence>
<proteinExistence type="predicted"/>
<name>A0A9N9BWG0_9GLOM</name>
<feature type="compositionally biased region" description="Pro residues" evidence="1">
    <location>
        <begin position="34"/>
        <end position="50"/>
    </location>
</feature>
<reference evidence="2" key="1">
    <citation type="submission" date="2021-06" db="EMBL/GenBank/DDBJ databases">
        <authorList>
            <person name="Kallberg Y."/>
            <person name="Tangrot J."/>
            <person name="Rosling A."/>
        </authorList>
    </citation>
    <scope>NUCLEOTIDE SEQUENCE</scope>
    <source>
        <strain evidence="2">IA702</strain>
    </source>
</reference>
<evidence type="ECO:0000313" key="2">
    <source>
        <dbReference type="EMBL" id="CAG8582131.1"/>
    </source>
</evidence>
<evidence type="ECO:0000256" key="1">
    <source>
        <dbReference type="SAM" id="MobiDB-lite"/>
    </source>
</evidence>
<gene>
    <name evidence="2" type="ORF">POCULU_LOCUS6543</name>
</gene>
<organism evidence="2 3">
    <name type="scientific">Paraglomus occultum</name>
    <dbReference type="NCBI Taxonomy" id="144539"/>
    <lineage>
        <taxon>Eukaryota</taxon>
        <taxon>Fungi</taxon>
        <taxon>Fungi incertae sedis</taxon>
        <taxon>Mucoromycota</taxon>
        <taxon>Glomeromycotina</taxon>
        <taxon>Glomeromycetes</taxon>
        <taxon>Paraglomerales</taxon>
        <taxon>Paraglomeraceae</taxon>
        <taxon>Paraglomus</taxon>
    </lineage>
</organism>
<comment type="caution">
    <text evidence="2">The sequence shown here is derived from an EMBL/GenBank/DDBJ whole genome shotgun (WGS) entry which is preliminary data.</text>
</comment>
<accession>A0A9N9BWG0</accession>
<dbReference type="AlphaFoldDB" id="A0A9N9BWG0"/>
<protein>
    <submittedName>
        <fullName evidence="2">6579_t:CDS:1</fullName>
    </submittedName>
</protein>
<feature type="region of interest" description="Disordered" evidence="1">
    <location>
        <begin position="1"/>
        <end position="21"/>
    </location>
</feature>
<feature type="region of interest" description="Disordered" evidence="1">
    <location>
        <begin position="34"/>
        <end position="58"/>
    </location>
</feature>
<dbReference type="Proteomes" id="UP000789572">
    <property type="component" value="Unassembled WGS sequence"/>
</dbReference>
<keyword evidence="3" id="KW-1185">Reference proteome</keyword>
<evidence type="ECO:0000313" key="3">
    <source>
        <dbReference type="Proteomes" id="UP000789572"/>
    </source>
</evidence>
<dbReference type="EMBL" id="CAJVPJ010001230">
    <property type="protein sequence ID" value="CAG8582131.1"/>
    <property type="molecule type" value="Genomic_DNA"/>
</dbReference>